<accession>A0A975FK01</accession>
<dbReference type="InterPro" id="IPR001584">
    <property type="entry name" value="Integrase_cat-core"/>
</dbReference>
<dbReference type="NCBIfam" id="NF033516">
    <property type="entry name" value="transpos_IS3"/>
    <property type="match status" value="1"/>
</dbReference>
<name>A0A975FK01_LOWBP</name>
<organism evidence="3 4">
    <name type="scientific">Loofah witches'-broom phytoplasma</name>
    <dbReference type="NCBI Taxonomy" id="35773"/>
    <lineage>
        <taxon>Bacteria</taxon>
        <taxon>Bacillati</taxon>
        <taxon>Mycoplasmatota</taxon>
        <taxon>Mollicutes</taxon>
        <taxon>Acholeplasmatales</taxon>
        <taxon>Acholeplasmataceae</taxon>
        <taxon>Candidatus Phytoplasma</taxon>
        <taxon>16SrVIII (Loofah witches'-broom group)</taxon>
    </lineage>
</organism>
<dbReference type="GO" id="GO:0003676">
    <property type="term" value="F:nucleic acid binding"/>
    <property type="evidence" value="ECO:0007669"/>
    <property type="project" value="InterPro"/>
</dbReference>
<dbReference type="AlphaFoldDB" id="A0A975FK01"/>
<dbReference type="SUPFAM" id="SSF53098">
    <property type="entry name" value="Ribonuclease H-like"/>
    <property type="match status" value="1"/>
</dbReference>
<gene>
    <name evidence="3" type="primary">tra5</name>
    <name evidence="3" type="ORF">LFWB_6340</name>
</gene>
<dbReference type="KEGG" id="pluf:LFWB_6340"/>
<reference evidence="3" key="1">
    <citation type="submission" date="2020-06" db="EMBL/GenBank/DDBJ databases">
        <title>Complete genome sequence of Candidatus Phytoplasma luffae NCHU2019.</title>
        <authorList>
            <person name="Cho S.-T."/>
            <person name="Tan C.-M."/>
            <person name="Li J.-R."/>
            <person name="Chien Y.-Y."/>
            <person name="Chiu Y.-C."/>
            <person name="Yang J.-Y."/>
            <person name="Kuo C.-H."/>
        </authorList>
    </citation>
    <scope>NUCLEOTIDE SEQUENCE</scope>
    <source>
        <strain evidence="3">NCHU2019</strain>
    </source>
</reference>
<protein>
    <submittedName>
        <fullName evidence="3">Tra5 transposase</fullName>
    </submittedName>
</protein>
<dbReference type="InterPro" id="IPR025948">
    <property type="entry name" value="HTH-like_dom"/>
</dbReference>
<dbReference type="GO" id="GO:0015074">
    <property type="term" value="P:DNA integration"/>
    <property type="evidence" value="ECO:0007669"/>
    <property type="project" value="InterPro"/>
</dbReference>
<dbReference type="Pfam" id="PF00665">
    <property type="entry name" value="rve"/>
    <property type="match status" value="1"/>
</dbReference>
<feature type="domain" description="Integrase catalytic" evidence="2">
    <location>
        <begin position="153"/>
        <end position="315"/>
    </location>
</feature>
<dbReference type="InterPro" id="IPR036397">
    <property type="entry name" value="RNaseH_sf"/>
</dbReference>
<dbReference type="PANTHER" id="PTHR46889">
    <property type="entry name" value="TRANSPOSASE INSF FOR INSERTION SEQUENCE IS3B-RELATED"/>
    <property type="match status" value="1"/>
</dbReference>
<proteinExistence type="predicted"/>
<evidence type="ECO:0000313" key="3">
    <source>
        <dbReference type="EMBL" id="QTX03197.1"/>
    </source>
</evidence>
<comment type="function">
    <text evidence="1">Involved in the transposition of the insertion sequence.</text>
</comment>
<dbReference type="InterPro" id="IPR050900">
    <property type="entry name" value="Transposase_IS3/IS150/IS904"/>
</dbReference>
<evidence type="ECO:0000259" key="2">
    <source>
        <dbReference type="PROSITE" id="PS50994"/>
    </source>
</evidence>
<dbReference type="Gene3D" id="3.30.420.10">
    <property type="entry name" value="Ribonuclease H-like superfamily/Ribonuclease H"/>
    <property type="match status" value="1"/>
</dbReference>
<dbReference type="Proteomes" id="UP000672038">
    <property type="component" value="Chromosome"/>
</dbReference>
<evidence type="ECO:0000256" key="1">
    <source>
        <dbReference type="ARBA" id="ARBA00002286"/>
    </source>
</evidence>
<dbReference type="EMBL" id="CP054393">
    <property type="protein sequence ID" value="QTX03197.1"/>
    <property type="molecule type" value="Genomic_DNA"/>
</dbReference>
<dbReference type="Pfam" id="PF13276">
    <property type="entry name" value="HTH_21"/>
    <property type="match status" value="1"/>
</dbReference>
<dbReference type="RefSeq" id="WP_210954624.1">
    <property type="nucleotide sequence ID" value="NZ_CP054393.1"/>
</dbReference>
<sequence length="318" mass="38555">MIKKEIIKEKEIELLQLVISYQKPNFRELIFILIKIYKKYFKIEELLALLNINRSSYYYWIRTKDQKKQREQDYNKITKRIGKLCKDNKYSFGYRKIKNLYYQTYQETINNKKVLKIMNTNKWLMRYRKPFKKENFYKKYLKTKYNLINLNFNSTKPFQKIYTDLTCFSTENGKFWLSAIIDGFNNQILSSVIGKTPDLELVKKTFQKLPKINKPCIVHSDQGSIYQSAKFKNFVQKKGFLISMSRKAFPNDNAIIESYFGTLKGYLKEITISLNQETFETLKEKIKKFTFYYNKSWIFAKFNYKSPLQYLKYKTWEK</sequence>
<evidence type="ECO:0000313" key="4">
    <source>
        <dbReference type="Proteomes" id="UP000672038"/>
    </source>
</evidence>
<dbReference type="PROSITE" id="PS50994">
    <property type="entry name" value="INTEGRASE"/>
    <property type="match status" value="1"/>
</dbReference>
<dbReference type="PANTHER" id="PTHR46889:SF5">
    <property type="entry name" value="INTEGRASE PROTEIN"/>
    <property type="match status" value="1"/>
</dbReference>
<keyword evidence="4" id="KW-1185">Reference proteome</keyword>
<dbReference type="InterPro" id="IPR048020">
    <property type="entry name" value="Transpos_IS3"/>
</dbReference>
<dbReference type="InterPro" id="IPR012337">
    <property type="entry name" value="RNaseH-like_sf"/>
</dbReference>